<name>A0A0B6YGM4_9EUPU</name>
<proteinExistence type="predicted"/>
<gene>
    <name evidence="2" type="primary">ORF24913</name>
</gene>
<sequence>CALRSGVLSRFVDSDTSSDSSGSEKRAPRRSSDKPKRWLMTRFLRSVILSESSSSDYSDDDNKNAVKYNTAKSARDSDIINPQQKHSPSVTSSPSLCPTADLNQQNNQSTSIPAAGAIRKTQKIVNRKNETNHDQISNQVPDATLERKPFVSPKSASKYQNFSNSDQRANAQDNMCEAFHPSIDSNTSPKELARQSGAGHSSMDSTRPKVIHRHQSSTNDCNYSSPSSATASFNPSAHASIPQTMSDPY</sequence>
<feature type="non-terminal residue" evidence="2">
    <location>
        <position position="249"/>
    </location>
</feature>
<feature type="region of interest" description="Disordered" evidence="1">
    <location>
        <begin position="1"/>
        <end position="37"/>
    </location>
</feature>
<organism evidence="2">
    <name type="scientific">Arion vulgaris</name>
    <dbReference type="NCBI Taxonomy" id="1028688"/>
    <lineage>
        <taxon>Eukaryota</taxon>
        <taxon>Metazoa</taxon>
        <taxon>Spiralia</taxon>
        <taxon>Lophotrochozoa</taxon>
        <taxon>Mollusca</taxon>
        <taxon>Gastropoda</taxon>
        <taxon>Heterobranchia</taxon>
        <taxon>Euthyneura</taxon>
        <taxon>Panpulmonata</taxon>
        <taxon>Eupulmonata</taxon>
        <taxon>Stylommatophora</taxon>
        <taxon>Helicina</taxon>
        <taxon>Arionoidea</taxon>
        <taxon>Arionidae</taxon>
        <taxon>Arion</taxon>
    </lineage>
</organism>
<reference evidence="2" key="1">
    <citation type="submission" date="2014-12" db="EMBL/GenBank/DDBJ databases">
        <title>Insight into the proteome of Arion vulgaris.</title>
        <authorList>
            <person name="Aradska J."/>
            <person name="Bulat T."/>
            <person name="Smidak R."/>
            <person name="Sarate P."/>
            <person name="Gangsoo J."/>
            <person name="Sialana F."/>
            <person name="Bilban M."/>
            <person name="Lubec G."/>
        </authorList>
    </citation>
    <scope>NUCLEOTIDE SEQUENCE</scope>
    <source>
        <tissue evidence="2">Skin</tissue>
    </source>
</reference>
<feature type="non-terminal residue" evidence="2">
    <location>
        <position position="1"/>
    </location>
</feature>
<evidence type="ECO:0000313" key="2">
    <source>
        <dbReference type="EMBL" id="CEK55319.1"/>
    </source>
</evidence>
<dbReference type="EMBL" id="HACG01008454">
    <property type="protein sequence ID" value="CEK55319.1"/>
    <property type="molecule type" value="Transcribed_RNA"/>
</dbReference>
<feature type="compositionally biased region" description="Polar residues" evidence="1">
    <location>
        <begin position="216"/>
        <end position="249"/>
    </location>
</feature>
<feature type="compositionally biased region" description="Basic and acidic residues" evidence="1">
    <location>
        <begin position="22"/>
        <end position="36"/>
    </location>
</feature>
<accession>A0A0B6YGM4</accession>
<evidence type="ECO:0000256" key="1">
    <source>
        <dbReference type="SAM" id="MobiDB-lite"/>
    </source>
</evidence>
<protein>
    <submittedName>
        <fullName evidence="2">Uncharacterized protein</fullName>
    </submittedName>
</protein>
<feature type="compositionally biased region" description="Polar residues" evidence="1">
    <location>
        <begin position="80"/>
        <end position="112"/>
    </location>
</feature>
<dbReference type="AlphaFoldDB" id="A0A0B6YGM4"/>
<feature type="compositionally biased region" description="Polar residues" evidence="1">
    <location>
        <begin position="154"/>
        <end position="173"/>
    </location>
</feature>
<feature type="region of interest" description="Disordered" evidence="1">
    <location>
        <begin position="50"/>
        <end position="249"/>
    </location>
</feature>